<dbReference type="InterPro" id="IPR036252">
    <property type="entry name" value="Proteasome_activ_sf"/>
</dbReference>
<dbReference type="SUPFAM" id="SSF47216">
    <property type="entry name" value="Proteasome activator"/>
    <property type="match status" value="1"/>
</dbReference>
<dbReference type="EMBL" id="SNRW01002822">
    <property type="protein sequence ID" value="KAA6391614.1"/>
    <property type="molecule type" value="Genomic_DNA"/>
</dbReference>
<dbReference type="InterPro" id="IPR009077">
    <property type="entry name" value="Proteasome_activ_PA28"/>
</dbReference>
<dbReference type="AlphaFoldDB" id="A0A5J4W9L6"/>
<sequence>MNTSNTPIEKYKQFISEQKNDMTVISDNARVRLRAKIEELEEFATQISAQEGKVMEGCVSVIEPGNKYQSLPINNDLLEIYRAMKIWILVNVAPMHDGGNFILSVQSEVTSVISSVENSSQAFLSTMFDYHMDRSLLTEKLRKFPQFTDVVTSLQRFDRKMYIDMLVSVRSIRDDAAQVLDVIQKNENHIIE</sequence>
<organism evidence="4 5">
    <name type="scientific">Streblomastix strix</name>
    <dbReference type="NCBI Taxonomy" id="222440"/>
    <lineage>
        <taxon>Eukaryota</taxon>
        <taxon>Metamonada</taxon>
        <taxon>Preaxostyla</taxon>
        <taxon>Oxymonadida</taxon>
        <taxon>Streblomastigidae</taxon>
        <taxon>Streblomastix</taxon>
    </lineage>
</organism>
<dbReference type="Pfam" id="PF02252">
    <property type="entry name" value="PA28_C"/>
    <property type="match status" value="1"/>
</dbReference>
<keyword evidence="2" id="KW-0647">Proteasome</keyword>
<reference evidence="4 5" key="1">
    <citation type="submission" date="2019-03" db="EMBL/GenBank/DDBJ databases">
        <title>Single cell metagenomics reveals metabolic interactions within the superorganism composed of flagellate Streblomastix strix and complex community of Bacteroidetes bacteria on its surface.</title>
        <authorList>
            <person name="Treitli S.C."/>
            <person name="Kolisko M."/>
            <person name="Husnik F."/>
            <person name="Keeling P."/>
            <person name="Hampl V."/>
        </authorList>
    </citation>
    <scope>NUCLEOTIDE SEQUENCE [LARGE SCALE GENOMIC DNA]</scope>
    <source>
        <strain evidence="4">ST1C</strain>
    </source>
</reference>
<accession>A0A5J4W9L6</accession>
<evidence type="ECO:0000259" key="3">
    <source>
        <dbReference type="Pfam" id="PF02252"/>
    </source>
</evidence>
<evidence type="ECO:0000313" key="5">
    <source>
        <dbReference type="Proteomes" id="UP000324800"/>
    </source>
</evidence>
<dbReference type="PANTHER" id="PTHR10660:SF2">
    <property type="entry name" value="LD45860P"/>
    <property type="match status" value="1"/>
</dbReference>
<feature type="domain" description="Proteasome activator PA28 C-terminal" evidence="3">
    <location>
        <begin position="75"/>
        <end position="190"/>
    </location>
</feature>
<dbReference type="InterPro" id="IPR036997">
    <property type="entry name" value="PA28_C_sf"/>
</dbReference>
<dbReference type="Gene3D" id="1.20.120.180">
    <property type="entry name" value="Proteasome activator pa28, C-terminal domain"/>
    <property type="match status" value="1"/>
</dbReference>
<dbReference type="PANTHER" id="PTHR10660">
    <property type="entry name" value="PROTEASOME REGULATOR PA28"/>
    <property type="match status" value="1"/>
</dbReference>
<dbReference type="GO" id="GO:0005737">
    <property type="term" value="C:cytoplasm"/>
    <property type="evidence" value="ECO:0007669"/>
    <property type="project" value="TreeGrafter"/>
</dbReference>
<evidence type="ECO:0000256" key="1">
    <source>
        <dbReference type="ARBA" id="ARBA00005883"/>
    </source>
</evidence>
<name>A0A5J4W9L6_9EUKA</name>
<gene>
    <name evidence="4" type="ORF">EZS28_012859</name>
</gene>
<dbReference type="GO" id="GO:0008537">
    <property type="term" value="C:proteasome activator complex"/>
    <property type="evidence" value="ECO:0007669"/>
    <property type="project" value="InterPro"/>
</dbReference>
<protein>
    <recommendedName>
        <fullName evidence="3">Proteasome activator PA28 C-terminal domain-containing protein</fullName>
    </recommendedName>
</protein>
<evidence type="ECO:0000313" key="4">
    <source>
        <dbReference type="EMBL" id="KAA6391614.1"/>
    </source>
</evidence>
<comment type="similarity">
    <text evidence="1">Belongs to the PA28 family.</text>
</comment>
<dbReference type="Proteomes" id="UP000324800">
    <property type="component" value="Unassembled WGS sequence"/>
</dbReference>
<dbReference type="GO" id="GO:2000045">
    <property type="term" value="P:regulation of G1/S transition of mitotic cell cycle"/>
    <property type="evidence" value="ECO:0007669"/>
    <property type="project" value="TreeGrafter"/>
</dbReference>
<proteinExistence type="inferred from homology"/>
<dbReference type="GO" id="GO:0061133">
    <property type="term" value="F:endopeptidase activator activity"/>
    <property type="evidence" value="ECO:0007669"/>
    <property type="project" value="TreeGrafter"/>
</dbReference>
<dbReference type="InterPro" id="IPR003186">
    <property type="entry name" value="PA28_C"/>
</dbReference>
<dbReference type="OrthoDB" id="6591885at2759"/>
<dbReference type="GO" id="GO:0005654">
    <property type="term" value="C:nucleoplasm"/>
    <property type="evidence" value="ECO:0007669"/>
    <property type="project" value="TreeGrafter"/>
</dbReference>
<evidence type="ECO:0000256" key="2">
    <source>
        <dbReference type="ARBA" id="ARBA00022942"/>
    </source>
</evidence>
<comment type="caution">
    <text evidence="4">The sequence shown here is derived from an EMBL/GenBank/DDBJ whole genome shotgun (WGS) entry which is preliminary data.</text>
</comment>
<dbReference type="GO" id="GO:0061136">
    <property type="term" value="P:regulation of proteasomal protein catabolic process"/>
    <property type="evidence" value="ECO:0007669"/>
    <property type="project" value="TreeGrafter"/>
</dbReference>